<dbReference type="InterPro" id="IPR011990">
    <property type="entry name" value="TPR-like_helical_dom_sf"/>
</dbReference>
<dbReference type="SMART" id="SM00028">
    <property type="entry name" value="TPR"/>
    <property type="match status" value="3"/>
</dbReference>
<dbReference type="PANTHER" id="PTHR47691">
    <property type="entry name" value="REGULATOR-RELATED"/>
    <property type="match status" value="1"/>
</dbReference>
<dbReference type="Gene3D" id="3.40.50.300">
    <property type="entry name" value="P-loop containing nucleotide triphosphate hydrolases"/>
    <property type="match status" value="1"/>
</dbReference>
<evidence type="ECO:0000313" key="3">
    <source>
        <dbReference type="Proteomes" id="UP001519363"/>
    </source>
</evidence>
<dbReference type="InterPro" id="IPR027417">
    <property type="entry name" value="P-loop_NTPase"/>
</dbReference>
<proteinExistence type="predicted"/>
<name>A0ABS5A9L6_9PSEU</name>
<evidence type="ECO:0000259" key="1">
    <source>
        <dbReference type="Pfam" id="PF23300"/>
    </source>
</evidence>
<dbReference type="PANTHER" id="PTHR47691:SF3">
    <property type="entry name" value="HTH-TYPE TRANSCRIPTIONAL REGULATOR RV0890C-RELATED"/>
    <property type="match status" value="1"/>
</dbReference>
<sequence>MVESGNVVHGVAHGLVQAGLITGGVHLHPPRAPQVPRQLPPAPAGFIGRADAQDRLTDSLAAGVCALAGAGGTGKTWLAVHWAHRHAERYPDGQLFVDLRGFSPDSAPVDPLTAVRAFLDALGADPTHLTGGLDEHSARYRSLVAGKRMLIVLDNAADARQIGPLLPGGDTCAVLVTSRRTLTGLLTRHGATHLPLDPLTTEEAHALLVRRLGAARVAAEPRAAAELVELCGGFPLALGILAGRAHANPRTPLVALAEELRELGLGALADEDPTASLPAVLSWSYQALTEDQREVFRLVGSAPGPCLGLPAAASLLGVSPAQARVALRGLVQASLLTEDGGRWRMHDLIRRYALAQAEDRAEAALRRVSDFYLHSADAGSRLATTVDYEPFPLGPPVSGCVPARPGDLAEAHAWFQAEYPNLLAIEHLAAARGWDATVWQLAWVLQLLRTMHGHHGDNTAAWQSALAAAARLGDPLLLGWAHGALGAALLIDRQAAESVHHLRLVLGTAAQLGAAGVEAHMRCLLAWALDLLGDREGARQEAVRSLTMARELGSRQGQAHARYLLGRLHLRTGELTEAYRCLRTAREMFRAHSDHVHEAETLDALGETLLRAGRPGASRYYRQAVKLFRAKRFAAAEADSLERLGNALHAEGRLDEARRAREEALTRYQEQGREADVARISGLAALPPSP</sequence>
<reference evidence="2 3" key="1">
    <citation type="submission" date="2021-03" db="EMBL/GenBank/DDBJ databases">
        <title>Sequencing the genomes of 1000 actinobacteria strains.</title>
        <authorList>
            <person name="Klenk H.-P."/>
        </authorList>
    </citation>
    <scope>NUCLEOTIDE SEQUENCE [LARGE SCALE GENOMIC DNA]</scope>
    <source>
        <strain evidence="2 3">DSM 44580</strain>
    </source>
</reference>
<dbReference type="InterPro" id="IPR019734">
    <property type="entry name" value="TPR_rpt"/>
</dbReference>
<dbReference type="SUPFAM" id="SSF52540">
    <property type="entry name" value="P-loop containing nucleoside triphosphate hydrolases"/>
    <property type="match status" value="1"/>
</dbReference>
<gene>
    <name evidence="2" type="ORF">JOF53_001307</name>
</gene>
<dbReference type="SUPFAM" id="SSF48452">
    <property type="entry name" value="TPR-like"/>
    <property type="match status" value="2"/>
</dbReference>
<feature type="domain" description="Nucleoporin nup120-like HEAT repeat" evidence="1">
    <location>
        <begin position="549"/>
        <end position="640"/>
    </location>
</feature>
<keyword evidence="3" id="KW-1185">Reference proteome</keyword>
<dbReference type="PRINTS" id="PR00364">
    <property type="entry name" value="DISEASERSIST"/>
</dbReference>
<dbReference type="InterPro" id="IPR056548">
    <property type="entry name" value="HEAT_Nup120"/>
</dbReference>
<protein>
    <submittedName>
        <fullName evidence="2">Tetratricopeptide (TPR) repeat protein</fullName>
    </submittedName>
</protein>
<dbReference type="Pfam" id="PF23300">
    <property type="entry name" value="HEAT_Nup120"/>
    <property type="match status" value="1"/>
</dbReference>
<dbReference type="EMBL" id="JAGIOO010000001">
    <property type="protein sequence ID" value="MBP2472435.1"/>
    <property type="molecule type" value="Genomic_DNA"/>
</dbReference>
<accession>A0ABS5A9L6</accession>
<organism evidence="2 3">
    <name type="scientific">Crossiella equi</name>
    <dbReference type="NCBI Taxonomy" id="130796"/>
    <lineage>
        <taxon>Bacteria</taxon>
        <taxon>Bacillati</taxon>
        <taxon>Actinomycetota</taxon>
        <taxon>Actinomycetes</taxon>
        <taxon>Pseudonocardiales</taxon>
        <taxon>Pseudonocardiaceae</taxon>
        <taxon>Crossiella</taxon>
    </lineage>
</organism>
<evidence type="ECO:0000313" key="2">
    <source>
        <dbReference type="EMBL" id="MBP2472435.1"/>
    </source>
</evidence>
<dbReference type="RefSeq" id="WP_143342986.1">
    <property type="nucleotide sequence ID" value="NZ_JAGIOO010000001.1"/>
</dbReference>
<comment type="caution">
    <text evidence="2">The sequence shown here is derived from an EMBL/GenBank/DDBJ whole genome shotgun (WGS) entry which is preliminary data.</text>
</comment>
<dbReference type="Gene3D" id="1.25.40.10">
    <property type="entry name" value="Tetratricopeptide repeat domain"/>
    <property type="match status" value="2"/>
</dbReference>
<dbReference type="Proteomes" id="UP001519363">
    <property type="component" value="Unassembled WGS sequence"/>
</dbReference>